<name>A0A3N4YPM2_9MICO</name>
<feature type="transmembrane region" description="Helical" evidence="2">
    <location>
        <begin position="12"/>
        <end position="33"/>
    </location>
</feature>
<evidence type="ECO:0000313" key="3">
    <source>
        <dbReference type="EMBL" id="RPF21416.1"/>
    </source>
</evidence>
<evidence type="ECO:0000313" key="4">
    <source>
        <dbReference type="Proteomes" id="UP000280501"/>
    </source>
</evidence>
<gene>
    <name evidence="3" type="ORF">EDD34_2043</name>
</gene>
<dbReference type="AlphaFoldDB" id="A0A3N4YPM2"/>
<dbReference type="RefSeq" id="WP_123814450.1">
    <property type="nucleotide sequence ID" value="NZ_RKQZ01000001.1"/>
</dbReference>
<keyword evidence="2" id="KW-1133">Transmembrane helix</keyword>
<comment type="caution">
    <text evidence="3">The sequence shown here is derived from an EMBL/GenBank/DDBJ whole genome shotgun (WGS) entry which is preliminary data.</text>
</comment>
<organism evidence="3 4">
    <name type="scientific">Myceligenerans xiligouense</name>
    <dbReference type="NCBI Taxonomy" id="253184"/>
    <lineage>
        <taxon>Bacteria</taxon>
        <taxon>Bacillati</taxon>
        <taxon>Actinomycetota</taxon>
        <taxon>Actinomycetes</taxon>
        <taxon>Micrococcales</taxon>
        <taxon>Promicromonosporaceae</taxon>
        <taxon>Myceligenerans</taxon>
    </lineage>
</organism>
<proteinExistence type="inferred from homology"/>
<reference evidence="3 4" key="1">
    <citation type="submission" date="2018-11" db="EMBL/GenBank/DDBJ databases">
        <title>Sequencing the genomes of 1000 actinobacteria strains.</title>
        <authorList>
            <person name="Klenk H.-P."/>
        </authorList>
    </citation>
    <scope>NUCLEOTIDE SEQUENCE [LARGE SCALE GENOMIC DNA]</scope>
    <source>
        <strain evidence="3 4">DSM 15700</strain>
    </source>
</reference>
<dbReference type="SUPFAM" id="SSF117782">
    <property type="entry name" value="YbjQ-like"/>
    <property type="match status" value="1"/>
</dbReference>
<keyword evidence="2" id="KW-0472">Membrane</keyword>
<dbReference type="InterPro" id="IPR035439">
    <property type="entry name" value="UPF0145_dom_sf"/>
</dbReference>
<dbReference type="Gene3D" id="3.30.110.70">
    <property type="entry name" value="Hypothetical protein apc22750. Chain B"/>
    <property type="match status" value="1"/>
</dbReference>
<dbReference type="Pfam" id="PF01906">
    <property type="entry name" value="YbjQ_1"/>
    <property type="match status" value="1"/>
</dbReference>
<dbReference type="InterPro" id="IPR002765">
    <property type="entry name" value="UPF0145_YbjQ-like"/>
</dbReference>
<keyword evidence="4" id="KW-1185">Reference proteome</keyword>
<dbReference type="Proteomes" id="UP000280501">
    <property type="component" value="Unassembled WGS sequence"/>
</dbReference>
<comment type="similarity">
    <text evidence="1">Belongs to the UPF0145 family.</text>
</comment>
<keyword evidence="2" id="KW-0812">Transmembrane</keyword>
<evidence type="ECO:0000256" key="1">
    <source>
        <dbReference type="ARBA" id="ARBA00010751"/>
    </source>
</evidence>
<accession>A0A3N4YPM2</accession>
<evidence type="ECO:0000256" key="2">
    <source>
        <dbReference type="SAM" id="Phobius"/>
    </source>
</evidence>
<sequence>MTDSGVDPLVLGAAVILLPPLLVLLLTAARFVVGFARRGRLIRYLDAEEPRLGHLFRTNVEQQHDGPVSLVAGNVAYAADAPSRWAAQWRSLVGGRAASLSLQTDLARRLAVVRMLQEAERLSAAGVSNVRLETSELASGGGKNPRTLVIELLAYGNALLPHPSR</sequence>
<dbReference type="EMBL" id="RKQZ01000001">
    <property type="protein sequence ID" value="RPF21416.1"/>
    <property type="molecule type" value="Genomic_DNA"/>
</dbReference>
<protein>
    <submittedName>
        <fullName evidence="3">Uncharacterized protein YbjQ (UPF0145 family)</fullName>
    </submittedName>
</protein>